<keyword evidence="2" id="KW-1003">Cell membrane</keyword>
<feature type="transmembrane region" description="Helical" evidence="8">
    <location>
        <begin position="83"/>
        <end position="108"/>
    </location>
</feature>
<dbReference type="PANTHER" id="PTHR30589:SF0">
    <property type="entry name" value="PHOSPHATIDYLGLYCEROL--PROLIPOPROTEIN DIACYLGLYCERYL TRANSFERASE"/>
    <property type="match status" value="1"/>
</dbReference>
<accession>A0A2M7ALX5</accession>
<keyword evidence="3" id="KW-0808">Transferase</keyword>
<dbReference type="AlphaFoldDB" id="A0A2M7ALX5"/>
<dbReference type="GO" id="GO:0042158">
    <property type="term" value="P:lipoprotein biosynthetic process"/>
    <property type="evidence" value="ECO:0007669"/>
    <property type="project" value="InterPro"/>
</dbReference>
<dbReference type="Proteomes" id="UP000229916">
    <property type="component" value="Unassembled WGS sequence"/>
</dbReference>
<feature type="transmembrane region" description="Helical" evidence="8">
    <location>
        <begin position="115"/>
        <end position="135"/>
    </location>
</feature>
<evidence type="ECO:0000256" key="4">
    <source>
        <dbReference type="ARBA" id="ARBA00022692"/>
    </source>
</evidence>
<keyword evidence="6 8" id="KW-0472">Membrane</keyword>
<gene>
    <name evidence="9" type="ORF">COS81_04215</name>
</gene>
<reference evidence="10" key="1">
    <citation type="submission" date="2017-09" db="EMBL/GenBank/DDBJ databases">
        <title>Depth-based differentiation of microbial function through sediment-hosted aquifers and enrichment of novel symbionts in the deep terrestrial subsurface.</title>
        <authorList>
            <person name="Probst A.J."/>
            <person name="Ladd B."/>
            <person name="Jarett J.K."/>
            <person name="Geller-Mcgrath D.E."/>
            <person name="Sieber C.M.K."/>
            <person name="Emerson J.B."/>
            <person name="Anantharaman K."/>
            <person name="Thomas B.C."/>
            <person name="Malmstrom R."/>
            <person name="Stieglmeier M."/>
            <person name="Klingl A."/>
            <person name="Woyke T."/>
            <person name="Ryan C.M."/>
            <person name="Banfield J.F."/>
        </authorList>
    </citation>
    <scope>NUCLEOTIDE SEQUENCE [LARGE SCALE GENOMIC DNA]</scope>
</reference>
<proteinExistence type="inferred from homology"/>
<feature type="transmembrane region" description="Helical" evidence="8">
    <location>
        <begin position="194"/>
        <end position="213"/>
    </location>
</feature>
<evidence type="ECO:0000313" key="10">
    <source>
        <dbReference type="Proteomes" id="UP000229916"/>
    </source>
</evidence>
<keyword evidence="5 8" id="KW-1133">Transmembrane helix</keyword>
<dbReference type="EMBL" id="PEWD01000079">
    <property type="protein sequence ID" value="PIU68392.1"/>
    <property type="molecule type" value="Genomic_DNA"/>
</dbReference>
<feature type="transmembrane region" description="Helical" evidence="8">
    <location>
        <begin position="49"/>
        <end position="71"/>
    </location>
</feature>
<feature type="transmembrane region" description="Helical" evidence="8">
    <location>
        <begin position="17"/>
        <end position="37"/>
    </location>
</feature>
<feature type="transmembrane region" description="Helical" evidence="8">
    <location>
        <begin position="166"/>
        <end position="185"/>
    </location>
</feature>
<evidence type="ECO:0000313" key="9">
    <source>
        <dbReference type="EMBL" id="PIU68392.1"/>
    </source>
</evidence>
<dbReference type="InterPro" id="IPR001640">
    <property type="entry name" value="Lgt"/>
</dbReference>
<evidence type="ECO:0000256" key="2">
    <source>
        <dbReference type="ARBA" id="ARBA00022475"/>
    </source>
</evidence>
<evidence type="ECO:0000256" key="8">
    <source>
        <dbReference type="SAM" id="Phobius"/>
    </source>
</evidence>
<evidence type="ECO:0000256" key="3">
    <source>
        <dbReference type="ARBA" id="ARBA00022679"/>
    </source>
</evidence>
<feature type="region of interest" description="Disordered" evidence="7">
    <location>
        <begin position="270"/>
        <end position="291"/>
    </location>
</feature>
<feature type="transmembrane region" description="Helical" evidence="8">
    <location>
        <begin position="225"/>
        <end position="243"/>
    </location>
</feature>
<dbReference type="GO" id="GO:0005886">
    <property type="term" value="C:plasma membrane"/>
    <property type="evidence" value="ECO:0007669"/>
    <property type="project" value="InterPro"/>
</dbReference>
<name>A0A2M7ALX5_UNCKA</name>
<dbReference type="Pfam" id="PF01790">
    <property type="entry name" value="LGT"/>
    <property type="match status" value="1"/>
</dbReference>
<evidence type="ECO:0000256" key="7">
    <source>
        <dbReference type="SAM" id="MobiDB-lite"/>
    </source>
</evidence>
<keyword evidence="4 8" id="KW-0812">Transmembrane</keyword>
<evidence type="ECO:0000256" key="6">
    <source>
        <dbReference type="ARBA" id="ARBA00023136"/>
    </source>
</evidence>
<comment type="caution">
    <text evidence="9">The sequence shown here is derived from an EMBL/GenBank/DDBJ whole genome shotgun (WGS) entry which is preliminary data.</text>
</comment>
<feature type="compositionally biased region" description="Polar residues" evidence="7">
    <location>
        <begin position="281"/>
        <end position="291"/>
    </location>
</feature>
<evidence type="ECO:0000256" key="5">
    <source>
        <dbReference type="ARBA" id="ARBA00022989"/>
    </source>
</evidence>
<evidence type="ECO:0008006" key="11">
    <source>
        <dbReference type="Google" id="ProtNLM"/>
    </source>
</evidence>
<evidence type="ECO:0000256" key="1">
    <source>
        <dbReference type="ARBA" id="ARBA00007150"/>
    </source>
</evidence>
<dbReference type="PANTHER" id="PTHR30589">
    <property type="entry name" value="PROLIPOPROTEIN DIACYLGLYCERYL TRANSFERASE"/>
    <property type="match status" value="1"/>
</dbReference>
<dbReference type="GO" id="GO:0008961">
    <property type="term" value="F:phosphatidylglycerol-prolipoprotein diacylglyceryl transferase activity"/>
    <property type="evidence" value="ECO:0007669"/>
    <property type="project" value="InterPro"/>
</dbReference>
<comment type="similarity">
    <text evidence="1">Belongs to the Lgt family.</text>
</comment>
<organism evidence="9 10">
    <name type="scientific">candidate division WWE3 bacterium CG06_land_8_20_14_3_00_42_16</name>
    <dbReference type="NCBI Taxonomy" id="1975083"/>
    <lineage>
        <taxon>Bacteria</taxon>
        <taxon>Katanobacteria</taxon>
    </lineage>
</organism>
<protein>
    <recommendedName>
        <fullName evidence="11">Phosphatidylglycerol--prolipoprotein diacylglyceryl transferase</fullName>
    </recommendedName>
</protein>
<sequence>MGVFMQPIFFQLGSVKIYTLSIFLSLAFLSATLVVWREGRRRNFEEEKILDLVVLMVLGGIVLGRIVFFLLNRSLFSSVLDFFLFWKVAGVSFFGGVCGAILAAMAYIRHHHWPMGLIFDILMLGILLGLGIYRIGFFSSGNGFGTVTNSILGVIFLGIPEKRHPISLYEAVFFLFAFIVLYVFWRKKTIQKGTIFSLGLATVGVLKSLLYFLEDITLMKNPNLTLISRLSIMVLGSLFLYYFSERKIKLDFGLIVRLKQKFSNLLLKKGKSRDGEDKNRSSQNYSATQKS</sequence>